<feature type="domain" description="Luciferase-like" evidence="2">
    <location>
        <begin position="189"/>
        <end position="352"/>
    </location>
</feature>
<dbReference type="Proteomes" id="UP000553888">
    <property type="component" value="Unassembled WGS sequence"/>
</dbReference>
<keyword evidence="3" id="KW-0503">Monooxygenase</keyword>
<dbReference type="GO" id="GO:0005829">
    <property type="term" value="C:cytosol"/>
    <property type="evidence" value="ECO:0007669"/>
    <property type="project" value="TreeGrafter"/>
</dbReference>
<evidence type="ECO:0000259" key="2">
    <source>
        <dbReference type="Pfam" id="PF00296"/>
    </source>
</evidence>
<dbReference type="EMBL" id="JACBZY010000001">
    <property type="protein sequence ID" value="NYG99351.1"/>
    <property type="molecule type" value="Genomic_DNA"/>
</dbReference>
<dbReference type="Pfam" id="PF00296">
    <property type="entry name" value="Bac_luciferase"/>
    <property type="match status" value="2"/>
</dbReference>
<gene>
    <name evidence="3" type="ORF">BJ979_001977</name>
</gene>
<feature type="domain" description="Luciferase-like" evidence="2">
    <location>
        <begin position="12"/>
        <end position="116"/>
    </location>
</feature>
<dbReference type="PANTHER" id="PTHR30137">
    <property type="entry name" value="LUCIFERASE-LIKE MONOOXYGENASE"/>
    <property type="match status" value="1"/>
</dbReference>
<comment type="caution">
    <text evidence="3">The sequence shown here is derived from an EMBL/GenBank/DDBJ whole genome shotgun (WGS) entry which is preliminary data.</text>
</comment>
<evidence type="ECO:0000256" key="1">
    <source>
        <dbReference type="SAM" id="MobiDB-lite"/>
    </source>
</evidence>
<evidence type="ECO:0000313" key="4">
    <source>
        <dbReference type="Proteomes" id="UP000553888"/>
    </source>
</evidence>
<dbReference type="GO" id="GO:0016705">
    <property type="term" value="F:oxidoreductase activity, acting on paired donors, with incorporation or reduction of molecular oxygen"/>
    <property type="evidence" value="ECO:0007669"/>
    <property type="project" value="InterPro"/>
</dbReference>
<dbReference type="PANTHER" id="PTHR30137:SF6">
    <property type="entry name" value="LUCIFERASE-LIKE MONOOXYGENASE"/>
    <property type="match status" value="1"/>
</dbReference>
<organism evidence="3 4">
    <name type="scientific">Schumannella luteola</name>
    <dbReference type="NCBI Taxonomy" id="472059"/>
    <lineage>
        <taxon>Bacteria</taxon>
        <taxon>Bacillati</taxon>
        <taxon>Actinomycetota</taxon>
        <taxon>Actinomycetes</taxon>
        <taxon>Micrococcales</taxon>
        <taxon>Microbacteriaceae</taxon>
        <taxon>Schumannella</taxon>
    </lineage>
</organism>
<evidence type="ECO:0000313" key="3">
    <source>
        <dbReference type="EMBL" id="NYG99351.1"/>
    </source>
</evidence>
<dbReference type="InterPro" id="IPR036661">
    <property type="entry name" value="Luciferase-like_sf"/>
</dbReference>
<dbReference type="SUPFAM" id="SSF51679">
    <property type="entry name" value="Bacterial luciferase-like"/>
    <property type="match status" value="1"/>
</dbReference>
<dbReference type="InterPro" id="IPR050766">
    <property type="entry name" value="Bact_Lucif_Oxidored"/>
</dbReference>
<accession>A0A852YDX5</accession>
<dbReference type="RefSeq" id="WP_179567503.1">
    <property type="nucleotide sequence ID" value="NZ_JACBZY010000001.1"/>
</dbReference>
<dbReference type="AlphaFoldDB" id="A0A852YDX5"/>
<reference evidence="3 4" key="1">
    <citation type="submission" date="2020-07" db="EMBL/GenBank/DDBJ databases">
        <title>Sequencing the genomes of 1000 actinobacteria strains.</title>
        <authorList>
            <person name="Klenk H.-P."/>
        </authorList>
    </citation>
    <scope>NUCLEOTIDE SEQUENCE [LARGE SCALE GENOMIC DNA]</scope>
    <source>
        <strain evidence="3 4">DSM 23141</strain>
    </source>
</reference>
<feature type="region of interest" description="Disordered" evidence="1">
    <location>
        <begin position="108"/>
        <end position="138"/>
    </location>
</feature>
<keyword evidence="3" id="KW-0560">Oxidoreductase</keyword>
<sequence length="404" mass="41921">MSPRVPLSVLDLAPFGSGRTARDGLLETIDLARHAESWGFARHWLAEHHGNPGIAGSAPHVLLAAIAAQTSTIRLGTAATIIGNSTPLQVAESIGTVAALHPGRVDLGIGRSGAPRRKPGDTGPEIVGPDPGAVAGPRDNRVVDGLVIPPPHRFVAGERFRLQSGLLGRTPGDADSFEQDVADIRAFLAGDYVSPEGLPFEAAPAAGTDVEVWIHGSSAGPSARLAGQLGLPFGSNYHVLPSFVLDAVAEYRAAFVPNAERDRPHVIVSADVVVADTDAQARELAAGYGAWVLSIRESRGAIPFPTPADAAANPLTPEQLTVVQDRLDTQFVGSPETVVERLETLRRATGADELLITTAVHDHADRLRSYELLADAWAASGTASTGTASTGDGAAAVRGAEVAA</sequence>
<dbReference type="Gene3D" id="3.20.20.30">
    <property type="entry name" value="Luciferase-like domain"/>
    <property type="match status" value="1"/>
</dbReference>
<dbReference type="GO" id="GO:0004497">
    <property type="term" value="F:monooxygenase activity"/>
    <property type="evidence" value="ECO:0007669"/>
    <property type="project" value="UniProtKB-KW"/>
</dbReference>
<proteinExistence type="predicted"/>
<dbReference type="InterPro" id="IPR011251">
    <property type="entry name" value="Luciferase-like_dom"/>
</dbReference>
<keyword evidence="4" id="KW-1185">Reference proteome</keyword>
<name>A0A852YDX5_9MICO</name>
<protein>
    <submittedName>
        <fullName evidence="3">Alkanesulfonate monooxygenase SsuD/methylene tetrahydromethanopterin reductase-like flavin-dependent oxidoreductase (Luciferase family)</fullName>
    </submittedName>
</protein>